<comment type="caution">
    <text evidence="1">The sequence shown here is derived from an EMBL/GenBank/DDBJ whole genome shotgun (WGS) entry which is preliminary data.</text>
</comment>
<accession>A0A8S1DTL9</accession>
<dbReference type="Proteomes" id="UP000494165">
    <property type="component" value="Unassembled WGS sequence"/>
</dbReference>
<organism evidence="1 2">
    <name type="scientific">Cloeon dipterum</name>
    <dbReference type="NCBI Taxonomy" id="197152"/>
    <lineage>
        <taxon>Eukaryota</taxon>
        <taxon>Metazoa</taxon>
        <taxon>Ecdysozoa</taxon>
        <taxon>Arthropoda</taxon>
        <taxon>Hexapoda</taxon>
        <taxon>Insecta</taxon>
        <taxon>Pterygota</taxon>
        <taxon>Palaeoptera</taxon>
        <taxon>Ephemeroptera</taxon>
        <taxon>Pisciforma</taxon>
        <taxon>Baetidae</taxon>
        <taxon>Cloeon</taxon>
    </lineage>
</organism>
<sequence length="700" mass="82048">MESPMQPRVLPKFPKQSFDMSMDQFLNANKLADFSAFRSIPEDIKTKQQASFRFIESTFPFYLPEKHHESSLFMTENSKGEYWGDAAHFLLSNKAHGFPLWSEFEKQIQSMDAKVLCMPHTSTNMTNLISKHKLHHQLDQAEGARYTTSPFVLAQLPFQPVLLYQWLTQSLFLLSNFEMQMRHFYAIPLPVKFKPKLISLHKLLKTTQRNIGFLFDYLQQQVESKQEIFVGNLKVFEIILNGVLPFLTFWNEKNGHLYVQNLKVKCWEHWNPDEKLFRLNRESMAFKKRNFLFNLDFWRGPSENLRLFGNSNEYLVRGRQDLADDATCGMMMDNHVANVMYSLLVLTKNRGRKEECLKKEMNKRKDIRKILRELKRWSSGLANEISDRGIIGLVLNINTKIELDIALYKAMFYIADELKISPTAIIPIIKNTHKDIDIETIESLVSKLYNDCFNHQFLSSFGNLYPISMVQQTDALDVQYEVRCRNIVAQCIGAHLKIENFEVEKDDAMRDWQVVQFLLPCFISLYRVITAAEDSQNDLRQWYEKFLDKLLGTYEDEEVGVRRSSWANILNDFQNNSKMLSENSHEKLLNFFESVSNKFVNKVKTCQTALDHLAHCGYFKAFYEVLETNYGKNKKSSAQSNDIATKPSGYWNWLMWDFFSRMEQAMNLGDNERKCEKMINTTSKYQPSEKAKLFSLNKEK</sequence>
<dbReference type="AlphaFoldDB" id="A0A8S1DTL9"/>
<evidence type="ECO:0000313" key="2">
    <source>
        <dbReference type="Proteomes" id="UP000494165"/>
    </source>
</evidence>
<evidence type="ECO:0000313" key="1">
    <source>
        <dbReference type="EMBL" id="CAB3381499.1"/>
    </source>
</evidence>
<gene>
    <name evidence="1" type="ORF">CLODIP_2_CD02522</name>
</gene>
<keyword evidence="2" id="KW-1185">Reference proteome</keyword>
<proteinExistence type="predicted"/>
<reference evidence="1 2" key="1">
    <citation type="submission" date="2020-04" db="EMBL/GenBank/DDBJ databases">
        <authorList>
            <person name="Alioto T."/>
            <person name="Alioto T."/>
            <person name="Gomez Garrido J."/>
        </authorList>
    </citation>
    <scope>NUCLEOTIDE SEQUENCE [LARGE SCALE GENOMIC DNA]</scope>
</reference>
<protein>
    <submittedName>
        <fullName evidence="1">Uncharacterized protein</fullName>
    </submittedName>
</protein>
<dbReference type="EMBL" id="CADEPI010000236">
    <property type="protein sequence ID" value="CAB3381499.1"/>
    <property type="molecule type" value="Genomic_DNA"/>
</dbReference>
<name>A0A8S1DTL9_9INSE</name>